<feature type="domain" description="VOC" evidence="1">
    <location>
        <begin position="4"/>
        <end position="112"/>
    </location>
</feature>
<accession>A0A7M4DFH3</accession>
<dbReference type="AlphaFoldDB" id="A0A7M4DFH3"/>
<name>A0A7M4DFH3_9MICO</name>
<dbReference type="Gene3D" id="3.10.180.10">
    <property type="entry name" value="2,3-Dihydroxybiphenyl 1,2-Dioxygenase, domain 1"/>
    <property type="match status" value="1"/>
</dbReference>
<dbReference type="PROSITE" id="PS51819">
    <property type="entry name" value="VOC"/>
    <property type="match status" value="1"/>
</dbReference>
<dbReference type="Proteomes" id="UP000419743">
    <property type="component" value="Unassembled WGS sequence"/>
</dbReference>
<dbReference type="Pfam" id="PF00903">
    <property type="entry name" value="Glyoxalase"/>
    <property type="match status" value="1"/>
</dbReference>
<sequence length="119" mass="13486">MALKLTMIYQPVADLDRAVTFYRDTLGWDEAWRMGDTTAAFKIPDSEIEVMLDIPTDDPHGQSGFYEVADVDAYFAEKKDSVDFVVQPMDLPPIRYAAFKDPDGNVFRIYHSTDEAPEG</sequence>
<keyword evidence="3" id="KW-1185">Reference proteome</keyword>
<dbReference type="RefSeq" id="WP_156739598.1">
    <property type="nucleotide sequence ID" value="NZ_CACRYJ010000014.1"/>
</dbReference>
<organism evidence="2 3">
    <name type="scientific">Occultella aeris</name>
    <dbReference type="NCBI Taxonomy" id="2761496"/>
    <lineage>
        <taxon>Bacteria</taxon>
        <taxon>Bacillati</taxon>
        <taxon>Actinomycetota</taxon>
        <taxon>Actinomycetes</taxon>
        <taxon>Micrococcales</taxon>
        <taxon>Ruaniaceae</taxon>
        <taxon>Occultella</taxon>
    </lineage>
</organism>
<dbReference type="SUPFAM" id="SSF54593">
    <property type="entry name" value="Glyoxalase/Bleomycin resistance protein/Dihydroxybiphenyl dioxygenase"/>
    <property type="match status" value="1"/>
</dbReference>
<reference evidence="2 3" key="1">
    <citation type="submission" date="2019-11" db="EMBL/GenBank/DDBJ databases">
        <authorList>
            <person name="Criscuolo A."/>
        </authorList>
    </citation>
    <scope>NUCLEOTIDE SEQUENCE [LARGE SCALE GENOMIC DNA]</scope>
    <source>
        <strain evidence="2">CIP111667</strain>
    </source>
</reference>
<protein>
    <submittedName>
        <fullName evidence="2">Glyoxalase-like domain protein</fullName>
    </submittedName>
</protein>
<dbReference type="InterPro" id="IPR004360">
    <property type="entry name" value="Glyas_Fos-R_dOase_dom"/>
</dbReference>
<evidence type="ECO:0000313" key="2">
    <source>
        <dbReference type="EMBL" id="VZO35666.1"/>
    </source>
</evidence>
<evidence type="ECO:0000313" key="3">
    <source>
        <dbReference type="Proteomes" id="UP000419743"/>
    </source>
</evidence>
<gene>
    <name evidence="2" type="ORF">HALOF300_00864</name>
</gene>
<comment type="caution">
    <text evidence="2">The sequence shown here is derived from an EMBL/GenBank/DDBJ whole genome shotgun (WGS) entry which is preliminary data.</text>
</comment>
<dbReference type="InterPro" id="IPR029068">
    <property type="entry name" value="Glyas_Bleomycin-R_OHBP_Dase"/>
</dbReference>
<dbReference type="InterPro" id="IPR037523">
    <property type="entry name" value="VOC_core"/>
</dbReference>
<dbReference type="EMBL" id="CACRYJ010000014">
    <property type="protein sequence ID" value="VZO35666.1"/>
    <property type="molecule type" value="Genomic_DNA"/>
</dbReference>
<proteinExistence type="predicted"/>
<evidence type="ECO:0000259" key="1">
    <source>
        <dbReference type="PROSITE" id="PS51819"/>
    </source>
</evidence>